<evidence type="ECO:0000256" key="8">
    <source>
        <dbReference type="ARBA" id="ARBA00023268"/>
    </source>
</evidence>
<accession>F8FI36</accession>
<dbReference type="InterPro" id="IPR006162">
    <property type="entry name" value="Ppantetheine_attach_site"/>
</dbReference>
<keyword evidence="8" id="KW-0511">Multifunctional enzyme</keyword>
<reference evidence="10 11" key="2">
    <citation type="journal article" date="2013" name="Genome Announc.">
        <title>Genome Sequence of Growth-Improving Paenibacillus mucilaginosus Strain KNP414.</title>
        <authorList>
            <person name="Lu J.J."/>
            <person name="Wang J.F."/>
            <person name="Hu X.F."/>
        </authorList>
    </citation>
    <scope>NUCLEOTIDE SEQUENCE [LARGE SCALE GENOMIC DNA]</scope>
    <source>
        <strain evidence="10 11">KNP414</strain>
    </source>
</reference>
<dbReference type="EMBL" id="CP002869">
    <property type="protein sequence ID" value="AEI43378.1"/>
    <property type="molecule type" value="Genomic_DNA"/>
</dbReference>
<proteinExistence type="inferred from homology"/>
<comment type="similarity">
    <text evidence="2">Belongs to the ATP-dependent AMP-binding enzyme family.</text>
</comment>
<dbReference type="SUPFAM" id="SSF47336">
    <property type="entry name" value="ACP-like"/>
    <property type="match status" value="1"/>
</dbReference>
<sequence length="1555" mass="175302">MKSIHDRIKELSPEHRALFERKLKEQRLDAARLPEVQPAIPRRHHNRPSPLSFDQERLWFFNRMHPESFTYNVYGAARLKGTLHLWALEQGINEIVRRHEAWRTVFDRVDPLQRVLPELQVTVPVVDLSPYPAEEREARAQEGLREEVQQLFDLEKGPLIRFKLFILSDTEAMLALTIHHIVIDRITFSIFFEELMVHYKAALEGRTAELPELPVQYADYAEWQREYLQGENRERLLGFWKEQLKDCDTILDIETDFPRPPAMTYRGARVFLRTPLEVLNRLKGIAKGENATAFMILMAAFQTLLFRYTGQDDILVGTPLANRSRVELERVMGYFLTMGTLRSRMDGRMSFLELLRSVRETALAVYKHGDMPVGLLLDELRIPADPSRNPLVQAVFVYVDVPEEKFTLPGLEVSTEMIDGETAKYDVTIGLSETEHGLEGFLEYSPDLFRKETFERMAAHWDCLLRSIAEHPERPLCELAMLGEEELRELTERRQRKECGPAAAVCLHHWFEEQAALYPDRTAVIDGEVSLTYAELNRRANQVAHLLKRSGVGAETLVGLLVERSPQMIAAILGILKAGGAYVAMDPAFPQERITGIVSGSGMRYAVTDDAVRLTHPSLSFVLELDDSWSSVDAEEGGSLPSASESSSLAYVLYTSGSTGAPKGVAMEHGSICNAVQEAMGLFGLKGAQEGVMLQFASPTFDASVLEMFCPLSTGAALCLVSPEARAGGEALRGLLERHRVTTVLLTPPILSTLKPEELPASLRTVVTGGEVISFDVNGWLRDGRRMINIYGPTETAVFVTAHEFTPDGKLHCIGTPIANTQVYILDAQMQPVPVGVRGELYVGGANLARGYLGLEEETSKRFTADPFGDGRLYRTGDYAKWLPDGTIAYLGRRDDQLKINGIRVERGEIEWMLQQHPRVIKAAVAPYRRSLGGQGLCAYYTSEAEIDSEELRALLFERLPSYMIPAHYLRVEQFPLTTSGKLDLKKLPEPAVHDRSAAAYVPPESELEKLIASIWEEVLGAPDVGLHDNFFSLGGDSIMAIGIASRLYKSGWEIDMKQLFIHPVLKDLMAHIQPVTSYADQLPVTGEIAETPITSWFFEEAFTDPDHWNQAVIIRRADGFDEYALRQAMSKLAEHHDILRCTVLSKWNRGAAGLYNRPVEDWEPELHVIRLLGNLPPEQELAVHANRLHESMQLEHGSLWKAALFRAEDGDHLLFVAHHLVMDWVSWRILLEDLDAAYGQAAEGREIRLPSKTDSYQRWARELQKYARSSELLRQIPYWKSVEDAPCEPIPSDYTGIENLAVDERTLSVRLTGEETEALLKGVHHAYKTEINDILLTAAGLTLKEWTSSDRIMLGMEGHGREPIIKGVNVNRTVGWFTSQYPVVLEISREDDLSYSIRSVKEQLRQIPRGGVGYGILKYLTPEELKEGLQCRLRPEIGFNYLGQIDRDLQREHFGASAYPTGRLTSLECERTAVVLITAYVREGCLHLLMDYNRRIHKEETVAALLEKLRTNLLAVIRHCSAQSHSEETPSDLGYGSLSLEELDGLYDLVESIE</sequence>
<dbReference type="Gene3D" id="1.10.1200.10">
    <property type="entry name" value="ACP-like"/>
    <property type="match status" value="1"/>
</dbReference>
<organism evidence="10 11">
    <name type="scientific">Paenibacillus mucilaginosus (strain KNP414)</name>
    <dbReference type="NCBI Taxonomy" id="1036673"/>
    <lineage>
        <taxon>Bacteria</taxon>
        <taxon>Bacillati</taxon>
        <taxon>Bacillota</taxon>
        <taxon>Bacilli</taxon>
        <taxon>Bacillales</taxon>
        <taxon>Paenibacillaceae</taxon>
        <taxon>Paenibacillus</taxon>
    </lineage>
</organism>
<dbReference type="PANTHER" id="PTHR45527:SF1">
    <property type="entry name" value="FATTY ACID SYNTHASE"/>
    <property type="match status" value="1"/>
</dbReference>
<evidence type="ECO:0000256" key="5">
    <source>
        <dbReference type="ARBA" id="ARBA00022598"/>
    </source>
</evidence>
<dbReference type="Pfam" id="PF00668">
    <property type="entry name" value="Condensation"/>
    <property type="match status" value="2"/>
</dbReference>
<evidence type="ECO:0000256" key="7">
    <source>
        <dbReference type="ARBA" id="ARBA00023194"/>
    </source>
</evidence>
<keyword evidence="3" id="KW-0596">Phosphopantetheine</keyword>
<dbReference type="SUPFAM" id="SSF56801">
    <property type="entry name" value="Acetyl-CoA synthetase-like"/>
    <property type="match status" value="1"/>
</dbReference>
<evidence type="ECO:0000256" key="1">
    <source>
        <dbReference type="ARBA" id="ARBA00001957"/>
    </source>
</evidence>
<dbReference type="Gene3D" id="2.30.38.10">
    <property type="entry name" value="Luciferase, Domain 3"/>
    <property type="match status" value="1"/>
</dbReference>
<evidence type="ECO:0000256" key="3">
    <source>
        <dbReference type="ARBA" id="ARBA00022450"/>
    </source>
</evidence>
<protein>
    <submittedName>
        <fullName evidence="10">Tyrocidine synthetase 2</fullName>
    </submittedName>
</protein>
<dbReference type="PROSITE" id="PS00012">
    <property type="entry name" value="PHOSPHOPANTETHEINE"/>
    <property type="match status" value="1"/>
</dbReference>
<dbReference type="Pfam" id="PF13193">
    <property type="entry name" value="AMP-binding_C"/>
    <property type="match status" value="1"/>
</dbReference>
<dbReference type="FunFam" id="3.40.50.12780:FF:000012">
    <property type="entry name" value="Non-ribosomal peptide synthetase"/>
    <property type="match status" value="1"/>
</dbReference>
<name>F8FI36_PAEMK</name>
<feature type="domain" description="Carrier" evidence="9">
    <location>
        <begin position="1003"/>
        <end position="1077"/>
    </location>
</feature>
<dbReference type="InterPro" id="IPR009081">
    <property type="entry name" value="PP-bd_ACP"/>
</dbReference>
<dbReference type="PROSITE" id="PS00455">
    <property type="entry name" value="AMP_BINDING"/>
    <property type="match status" value="1"/>
</dbReference>
<dbReference type="InterPro" id="IPR025110">
    <property type="entry name" value="AMP-bd_C"/>
</dbReference>
<dbReference type="InterPro" id="IPR020845">
    <property type="entry name" value="AMP-binding_CS"/>
</dbReference>
<dbReference type="SUPFAM" id="SSF52777">
    <property type="entry name" value="CoA-dependent acyltransferases"/>
    <property type="match status" value="4"/>
</dbReference>
<dbReference type="FunFam" id="2.30.38.10:FF:000001">
    <property type="entry name" value="Non-ribosomal peptide synthetase PvdI"/>
    <property type="match status" value="1"/>
</dbReference>
<dbReference type="InterPro" id="IPR001242">
    <property type="entry name" value="Condensation_dom"/>
</dbReference>
<dbReference type="CDD" id="cd05930">
    <property type="entry name" value="A_NRPS"/>
    <property type="match status" value="1"/>
</dbReference>
<dbReference type="Gene3D" id="3.30.300.30">
    <property type="match status" value="1"/>
</dbReference>
<dbReference type="FunFam" id="3.40.50.980:FF:000001">
    <property type="entry name" value="Non-ribosomal peptide synthetase"/>
    <property type="match status" value="1"/>
</dbReference>
<comment type="cofactor">
    <cofactor evidence="1">
        <name>pantetheine 4'-phosphate</name>
        <dbReference type="ChEBI" id="CHEBI:47942"/>
    </cofactor>
</comment>
<evidence type="ECO:0000313" key="10">
    <source>
        <dbReference type="EMBL" id="AEI43378.1"/>
    </source>
</evidence>
<dbReference type="GO" id="GO:0044550">
    <property type="term" value="P:secondary metabolite biosynthetic process"/>
    <property type="evidence" value="ECO:0007669"/>
    <property type="project" value="TreeGrafter"/>
</dbReference>
<keyword evidence="5" id="KW-0436">Ligase</keyword>
<dbReference type="GO" id="GO:0031177">
    <property type="term" value="F:phosphopantetheine binding"/>
    <property type="evidence" value="ECO:0007669"/>
    <property type="project" value="TreeGrafter"/>
</dbReference>
<dbReference type="PANTHER" id="PTHR45527">
    <property type="entry name" value="NONRIBOSOMAL PEPTIDE SYNTHETASE"/>
    <property type="match status" value="1"/>
</dbReference>
<dbReference type="InterPro" id="IPR036736">
    <property type="entry name" value="ACP-like_sf"/>
</dbReference>
<dbReference type="GO" id="GO:0008610">
    <property type="term" value="P:lipid biosynthetic process"/>
    <property type="evidence" value="ECO:0007669"/>
    <property type="project" value="UniProtKB-ARBA"/>
</dbReference>
<dbReference type="HOGENOM" id="CLU_000022_2_2_9"/>
<dbReference type="InterPro" id="IPR045851">
    <property type="entry name" value="AMP-bd_C_sf"/>
</dbReference>
<dbReference type="InterPro" id="IPR010071">
    <property type="entry name" value="AA_adenyl_dom"/>
</dbReference>
<dbReference type="Pfam" id="PF00550">
    <property type="entry name" value="PP-binding"/>
    <property type="match status" value="1"/>
</dbReference>
<dbReference type="CDD" id="cd19534">
    <property type="entry name" value="E_NRPS"/>
    <property type="match status" value="1"/>
</dbReference>
<dbReference type="CDD" id="cd19531">
    <property type="entry name" value="LCL_NRPS-like"/>
    <property type="match status" value="1"/>
</dbReference>
<dbReference type="GO" id="GO:0043041">
    <property type="term" value="P:amino acid activation for nonribosomal peptide biosynthetic process"/>
    <property type="evidence" value="ECO:0007669"/>
    <property type="project" value="TreeGrafter"/>
</dbReference>
<dbReference type="NCBIfam" id="TIGR01733">
    <property type="entry name" value="AA-adenyl-dom"/>
    <property type="match status" value="1"/>
</dbReference>
<dbReference type="Pfam" id="PF00501">
    <property type="entry name" value="AMP-binding"/>
    <property type="match status" value="1"/>
</dbReference>
<reference evidence="11" key="1">
    <citation type="submission" date="2011-06" db="EMBL/GenBank/DDBJ databases">
        <title>Complete genome sequence of Paenibacillus mucilaginosus KNP414.</title>
        <authorList>
            <person name="Wang J."/>
            <person name="Hu S."/>
            <person name="Hu X."/>
            <person name="Zhang B."/>
            <person name="Dong D."/>
            <person name="Zhang S."/>
            <person name="Zhao K."/>
            <person name="Wu D."/>
        </authorList>
    </citation>
    <scope>NUCLEOTIDE SEQUENCE [LARGE SCALE GENOMIC DNA]</scope>
    <source>
        <strain evidence="11">KNP414</strain>
    </source>
</reference>
<dbReference type="GO" id="GO:0016874">
    <property type="term" value="F:ligase activity"/>
    <property type="evidence" value="ECO:0007669"/>
    <property type="project" value="UniProtKB-KW"/>
</dbReference>
<keyword evidence="7" id="KW-0045">Antibiotic biosynthesis</keyword>
<keyword evidence="4" id="KW-0597">Phosphoprotein</keyword>
<evidence type="ECO:0000256" key="4">
    <source>
        <dbReference type="ARBA" id="ARBA00022553"/>
    </source>
</evidence>
<keyword evidence="6" id="KW-0677">Repeat</keyword>
<dbReference type="GO" id="GO:0005737">
    <property type="term" value="C:cytoplasm"/>
    <property type="evidence" value="ECO:0007669"/>
    <property type="project" value="TreeGrafter"/>
</dbReference>
<evidence type="ECO:0000256" key="6">
    <source>
        <dbReference type="ARBA" id="ARBA00022737"/>
    </source>
</evidence>
<dbReference type="PROSITE" id="PS50075">
    <property type="entry name" value="CARRIER"/>
    <property type="match status" value="1"/>
</dbReference>
<evidence type="ECO:0000259" key="9">
    <source>
        <dbReference type="PROSITE" id="PS50075"/>
    </source>
</evidence>
<evidence type="ECO:0000256" key="2">
    <source>
        <dbReference type="ARBA" id="ARBA00006432"/>
    </source>
</evidence>
<dbReference type="Gene3D" id="3.30.559.10">
    <property type="entry name" value="Chloramphenicol acetyltransferase-like domain"/>
    <property type="match status" value="2"/>
</dbReference>
<dbReference type="GO" id="GO:0017000">
    <property type="term" value="P:antibiotic biosynthetic process"/>
    <property type="evidence" value="ECO:0007669"/>
    <property type="project" value="UniProtKB-KW"/>
</dbReference>
<dbReference type="InterPro" id="IPR010060">
    <property type="entry name" value="NRPS_synth"/>
</dbReference>
<dbReference type="InterPro" id="IPR000873">
    <property type="entry name" value="AMP-dep_synth/lig_dom"/>
</dbReference>
<dbReference type="RefSeq" id="WP_013918531.1">
    <property type="nucleotide sequence ID" value="NC_015690.1"/>
</dbReference>
<evidence type="ECO:0000313" key="11">
    <source>
        <dbReference type="Proteomes" id="UP000006620"/>
    </source>
</evidence>
<dbReference type="InterPro" id="IPR023213">
    <property type="entry name" value="CAT-like_dom_sf"/>
</dbReference>
<gene>
    <name evidence="10" type="ordered locus">KNP414_04852</name>
</gene>
<dbReference type="NCBIfam" id="TIGR01720">
    <property type="entry name" value="NRPS-para261"/>
    <property type="match status" value="1"/>
</dbReference>
<dbReference type="PATRIC" id="fig|1036673.3.peg.4467"/>
<dbReference type="Proteomes" id="UP000006620">
    <property type="component" value="Chromosome"/>
</dbReference>
<dbReference type="Gene3D" id="3.30.559.30">
    <property type="entry name" value="Nonribosomal peptide synthetase, condensation domain"/>
    <property type="match status" value="2"/>
</dbReference>
<dbReference type="KEGG" id="pms:KNP414_04852"/>
<dbReference type="FunFam" id="1.10.1200.10:FF:000005">
    <property type="entry name" value="Nonribosomal peptide synthetase 1"/>
    <property type="match status" value="1"/>
</dbReference>
<dbReference type="Gene3D" id="3.40.50.980">
    <property type="match status" value="2"/>
</dbReference>